<proteinExistence type="predicted"/>
<sequence>MDGPHPHTPDLVTNDDGLDSVALVVGGLPRTQLVEALASAGVALNAHAETLIAHPAFDDLATHSVRIVTRSVAQLGLGEGGTLPEIFAAAAAQGLALCPVVTAPYLRLAWTTQSTSANSVLSAGESPDGALNIAAPLLSDDVEFPKGFYLRVVDGRLWLRGYRCDDLYVLPPDVRFAFCRGGDEASLSDGEPR</sequence>
<dbReference type="AlphaFoldDB" id="A0A9W6HJL4"/>
<evidence type="ECO:0000313" key="1">
    <source>
        <dbReference type="EMBL" id="GLJ93956.1"/>
    </source>
</evidence>
<keyword evidence="2" id="KW-1185">Reference proteome</keyword>
<accession>A0A9W6HJL4</accession>
<reference evidence="1" key="2">
    <citation type="submission" date="2023-01" db="EMBL/GenBank/DDBJ databases">
        <authorList>
            <person name="Sun Q."/>
            <person name="Evtushenko L."/>
        </authorList>
    </citation>
    <scope>NUCLEOTIDE SEQUENCE</scope>
    <source>
        <strain evidence="1">VKM Ac-1940</strain>
    </source>
</reference>
<dbReference type="Proteomes" id="UP001142291">
    <property type="component" value="Unassembled WGS sequence"/>
</dbReference>
<dbReference type="RefSeq" id="WP_239531658.1">
    <property type="nucleotide sequence ID" value="NZ_BAAAUR010000002.1"/>
</dbReference>
<reference evidence="1" key="1">
    <citation type="journal article" date="2014" name="Int. J. Syst. Evol. Microbiol.">
        <title>Complete genome sequence of Corynebacterium casei LMG S-19264T (=DSM 44701T), isolated from a smear-ripened cheese.</title>
        <authorList>
            <consortium name="US DOE Joint Genome Institute (JGI-PGF)"/>
            <person name="Walter F."/>
            <person name="Albersmeier A."/>
            <person name="Kalinowski J."/>
            <person name="Ruckert C."/>
        </authorList>
    </citation>
    <scope>NUCLEOTIDE SEQUENCE</scope>
    <source>
        <strain evidence="1">VKM Ac-1940</strain>
    </source>
</reference>
<name>A0A9W6HJL4_9MICO</name>
<evidence type="ECO:0008006" key="3">
    <source>
        <dbReference type="Google" id="ProtNLM"/>
    </source>
</evidence>
<protein>
    <recommendedName>
        <fullName evidence="3">Helicase</fullName>
    </recommendedName>
</protein>
<comment type="caution">
    <text evidence="1">The sequence shown here is derived from an EMBL/GenBank/DDBJ whole genome shotgun (WGS) entry which is preliminary data.</text>
</comment>
<dbReference type="EMBL" id="BSER01000001">
    <property type="protein sequence ID" value="GLJ93956.1"/>
    <property type="molecule type" value="Genomic_DNA"/>
</dbReference>
<organism evidence="1 2">
    <name type="scientific">Microbacterium dextranolyticum</name>
    <dbReference type="NCBI Taxonomy" id="36806"/>
    <lineage>
        <taxon>Bacteria</taxon>
        <taxon>Bacillati</taxon>
        <taxon>Actinomycetota</taxon>
        <taxon>Actinomycetes</taxon>
        <taxon>Micrococcales</taxon>
        <taxon>Microbacteriaceae</taxon>
        <taxon>Microbacterium</taxon>
    </lineage>
</organism>
<gene>
    <name evidence="1" type="ORF">GCM10017591_00170</name>
</gene>
<evidence type="ECO:0000313" key="2">
    <source>
        <dbReference type="Proteomes" id="UP001142291"/>
    </source>
</evidence>